<dbReference type="SUPFAM" id="SSF55073">
    <property type="entry name" value="Nucleotide cyclase"/>
    <property type="match status" value="1"/>
</dbReference>
<dbReference type="RefSeq" id="WP_121281212.1">
    <property type="nucleotide sequence ID" value="NZ_RBZV01000014.1"/>
</dbReference>
<dbReference type="InterPro" id="IPR029787">
    <property type="entry name" value="Nucleotide_cyclase"/>
</dbReference>
<feature type="domain" description="GGDEF" evidence="3">
    <location>
        <begin position="86"/>
        <end position="224"/>
    </location>
</feature>
<reference evidence="4 5" key="1">
    <citation type="submission" date="2018-10" db="EMBL/GenBank/DDBJ databases">
        <title>Paraburkholderia sp. 7MK8-2, isolated from soil.</title>
        <authorList>
            <person name="Gao Z.-H."/>
            <person name="Qiu L.-H."/>
        </authorList>
    </citation>
    <scope>NUCLEOTIDE SEQUENCE [LARGE SCALE GENOMIC DNA]</scope>
    <source>
        <strain evidence="4 5">7MK8-2</strain>
    </source>
</reference>
<dbReference type="Gene3D" id="3.30.70.270">
    <property type="match status" value="1"/>
</dbReference>
<dbReference type="OrthoDB" id="9813903at2"/>
<dbReference type="Proteomes" id="UP000280434">
    <property type="component" value="Unassembled WGS sequence"/>
</dbReference>
<name>A0A494X1C6_9BURK</name>
<gene>
    <name evidence="4" type="ORF">D7S89_23185</name>
</gene>
<dbReference type="PANTHER" id="PTHR45138:SF9">
    <property type="entry name" value="DIGUANYLATE CYCLASE DGCM-RELATED"/>
    <property type="match status" value="1"/>
</dbReference>
<dbReference type="EMBL" id="RBZV01000014">
    <property type="protein sequence ID" value="RKP44120.1"/>
    <property type="molecule type" value="Genomic_DNA"/>
</dbReference>
<dbReference type="GO" id="GO:0052621">
    <property type="term" value="F:diguanylate cyclase activity"/>
    <property type="evidence" value="ECO:0007669"/>
    <property type="project" value="UniProtKB-EC"/>
</dbReference>
<dbReference type="FunFam" id="3.30.70.270:FF:000001">
    <property type="entry name" value="Diguanylate cyclase domain protein"/>
    <property type="match status" value="1"/>
</dbReference>
<dbReference type="Pfam" id="PF00990">
    <property type="entry name" value="GGDEF"/>
    <property type="match status" value="1"/>
</dbReference>
<dbReference type="NCBIfam" id="TIGR00254">
    <property type="entry name" value="GGDEF"/>
    <property type="match status" value="1"/>
</dbReference>
<dbReference type="GO" id="GO:0005886">
    <property type="term" value="C:plasma membrane"/>
    <property type="evidence" value="ECO:0007669"/>
    <property type="project" value="TreeGrafter"/>
</dbReference>
<evidence type="ECO:0000313" key="4">
    <source>
        <dbReference type="EMBL" id="RKP44120.1"/>
    </source>
</evidence>
<dbReference type="EC" id="2.7.7.65" evidence="1"/>
<dbReference type="InterPro" id="IPR043128">
    <property type="entry name" value="Rev_trsase/Diguanyl_cyclase"/>
</dbReference>
<dbReference type="PANTHER" id="PTHR45138">
    <property type="entry name" value="REGULATORY COMPONENTS OF SENSORY TRANSDUCTION SYSTEM"/>
    <property type="match status" value="1"/>
</dbReference>
<dbReference type="InterPro" id="IPR000160">
    <property type="entry name" value="GGDEF_dom"/>
</dbReference>
<dbReference type="GO" id="GO:0043709">
    <property type="term" value="P:cell adhesion involved in single-species biofilm formation"/>
    <property type="evidence" value="ECO:0007669"/>
    <property type="project" value="TreeGrafter"/>
</dbReference>
<keyword evidence="5" id="KW-1185">Reference proteome</keyword>
<dbReference type="SMART" id="SM00267">
    <property type="entry name" value="GGDEF"/>
    <property type="match status" value="1"/>
</dbReference>
<evidence type="ECO:0000259" key="3">
    <source>
        <dbReference type="PROSITE" id="PS50887"/>
    </source>
</evidence>
<dbReference type="InterPro" id="IPR050469">
    <property type="entry name" value="Diguanylate_Cyclase"/>
</dbReference>
<evidence type="ECO:0000256" key="2">
    <source>
        <dbReference type="ARBA" id="ARBA00034247"/>
    </source>
</evidence>
<dbReference type="CDD" id="cd01949">
    <property type="entry name" value="GGDEF"/>
    <property type="match status" value="1"/>
</dbReference>
<comment type="caution">
    <text evidence="4">The sequence shown here is derived from an EMBL/GenBank/DDBJ whole genome shotgun (WGS) entry which is preliminary data.</text>
</comment>
<dbReference type="AlphaFoldDB" id="A0A494X1C6"/>
<comment type="catalytic activity">
    <reaction evidence="2">
        <text>2 GTP = 3',3'-c-di-GMP + 2 diphosphate</text>
        <dbReference type="Rhea" id="RHEA:24898"/>
        <dbReference type="ChEBI" id="CHEBI:33019"/>
        <dbReference type="ChEBI" id="CHEBI:37565"/>
        <dbReference type="ChEBI" id="CHEBI:58805"/>
        <dbReference type="EC" id="2.7.7.65"/>
    </reaction>
</comment>
<sequence length="224" mass="25662">MNEVYRGAAGLQQLGWFAQVKQCVSWLRGNLLGSERDRLLDRIRYLESEVSRWSKLAITDELTGAFNRRHIDDVFKEHLLLQRCSESLAFCLFDVDNFKAYNDSYGHGAGDEALRLVAQTVRSKLRHACDSLFRLGGDEFCILLCAPSPTEALHVVERLRLAVRELALPHPFDRNQVLTASFGLVWRCDRSPLRLVPRELYLNADRMLYDAKRAGRDQVKLAVL</sequence>
<dbReference type="GO" id="GO:1902201">
    <property type="term" value="P:negative regulation of bacterial-type flagellum-dependent cell motility"/>
    <property type="evidence" value="ECO:0007669"/>
    <property type="project" value="TreeGrafter"/>
</dbReference>
<accession>A0A494X1C6</accession>
<protein>
    <recommendedName>
        <fullName evidence="1">diguanylate cyclase</fullName>
        <ecNumber evidence="1">2.7.7.65</ecNumber>
    </recommendedName>
</protein>
<organism evidence="4 5">
    <name type="scientific">Trinickia fusca</name>
    <dbReference type="NCBI Taxonomy" id="2419777"/>
    <lineage>
        <taxon>Bacteria</taxon>
        <taxon>Pseudomonadati</taxon>
        <taxon>Pseudomonadota</taxon>
        <taxon>Betaproteobacteria</taxon>
        <taxon>Burkholderiales</taxon>
        <taxon>Burkholderiaceae</taxon>
        <taxon>Trinickia</taxon>
    </lineage>
</organism>
<dbReference type="PROSITE" id="PS50887">
    <property type="entry name" value="GGDEF"/>
    <property type="match status" value="1"/>
</dbReference>
<evidence type="ECO:0000256" key="1">
    <source>
        <dbReference type="ARBA" id="ARBA00012528"/>
    </source>
</evidence>
<evidence type="ECO:0000313" key="5">
    <source>
        <dbReference type="Proteomes" id="UP000280434"/>
    </source>
</evidence>
<proteinExistence type="predicted"/>